<dbReference type="InterPro" id="IPR001789">
    <property type="entry name" value="Sig_transdc_resp-reg_receiver"/>
</dbReference>
<sequence length="127" mass="13518">MTAEILLVDDNVVQATTRRAILVRAGRSVVIASGAAQGLQILEDEGLLGSIGLIISDHWMPGINGPQFVEKLREQLPKIPVLVLSGLADAEGEYEGMNVIFRVKPFAPDMLVALTASILDGPISRSA</sequence>
<dbReference type="PROSITE" id="PS50110">
    <property type="entry name" value="RESPONSE_REGULATORY"/>
    <property type="match status" value="1"/>
</dbReference>
<accession>A0A841JMA9</accession>
<feature type="domain" description="Response regulatory" evidence="3">
    <location>
        <begin position="4"/>
        <end position="119"/>
    </location>
</feature>
<dbReference type="PANTHER" id="PTHR44591">
    <property type="entry name" value="STRESS RESPONSE REGULATOR PROTEIN 1"/>
    <property type="match status" value="1"/>
</dbReference>
<dbReference type="SUPFAM" id="SSF52172">
    <property type="entry name" value="CheY-like"/>
    <property type="match status" value="1"/>
</dbReference>
<dbReference type="RefSeq" id="WP_050057711.1">
    <property type="nucleotide sequence ID" value="NZ_JACHEK010000001.1"/>
</dbReference>
<evidence type="ECO:0000256" key="1">
    <source>
        <dbReference type="ARBA" id="ARBA00022553"/>
    </source>
</evidence>
<dbReference type="InterPro" id="IPR050595">
    <property type="entry name" value="Bact_response_regulator"/>
</dbReference>
<dbReference type="EMBL" id="JACHEK010000001">
    <property type="protein sequence ID" value="MBB6142486.1"/>
    <property type="molecule type" value="Genomic_DNA"/>
</dbReference>
<evidence type="ECO:0000259" key="3">
    <source>
        <dbReference type="PROSITE" id="PS50110"/>
    </source>
</evidence>
<name>A0A841JMA9_9BACT</name>
<keyword evidence="5" id="KW-1185">Reference proteome</keyword>
<protein>
    <submittedName>
        <fullName evidence="4">DNA-binding NtrC family response regulator</fullName>
    </submittedName>
</protein>
<feature type="modified residue" description="4-aspartylphosphate" evidence="2">
    <location>
        <position position="57"/>
    </location>
</feature>
<keyword evidence="4" id="KW-0238">DNA-binding</keyword>
<keyword evidence="1 2" id="KW-0597">Phosphoprotein</keyword>
<evidence type="ECO:0000313" key="4">
    <source>
        <dbReference type="EMBL" id="MBB6142486.1"/>
    </source>
</evidence>
<comment type="caution">
    <text evidence="4">The sequence shown here is derived from an EMBL/GenBank/DDBJ whole genome shotgun (WGS) entry which is preliminary data.</text>
</comment>
<evidence type="ECO:0000256" key="2">
    <source>
        <dbReference type="PROSITE-ProRule" id="PRU00169"/>
    </source>
</evidence>
<dbReference type="AlphaFoldDB" id="A0A841JMA9"/>
<dbReference type="Pfam" id="PF00072">
    <property type="entry name" value="Response_reg"/>
    <property type="match status" value="1"/>
</dbReference>
<dbReference type="Proteomes" id="UP000538666">
    <property type="component" value="Unassembled WGS sequence"/>
</dbReference>
<dbReference type="PANTHER" id="PTHR44591:SF3">
    <property type="entry name" value="RESPONSE REGULATORY DOMAIN-CONTAINING PROTEIN"/>
    <property type="match status" value="1"/>
</dbReference>
<dbReference type="SMART" id="SM00448">
    <property type="entry name" value="REC"/>
    <property type="match status" value="1"/>
</dbReference>
<dbReference type="OrthoDB" id="1798269at2"/>
<evidence type="ECO:0000313" key="5">
    <source>
        <dbReference type="Proteomes" id="UP000538666"/>
    </source>
</evidence>
<gene>
    <name evidence="4" type="ORF">HNQ77_000424</name>
</gene>
<dbReference type="CDD" id="cd00156">
    <property type="entry name" value="REC"/>
    <property type="match status" value="1"/>
</dbReference>
<dbReference type="InterPro" id="IPR011006">
    <property type="entry name" value="CheY-like_superfamily"/>
</dbReference>
<reference evidence="4 5" key="1">
    <citation type="submission" date="2020-08" db="EMBL/GenBank/DDBJ databases">
        <title>Genomic Encyclopedia of Type Strains, Phase IV (KMG-IV): sequencing the most valuable type-strain genomes for metagenomic binning, comparative biology and taxonomic classification.</title>
        <authorList>
            <person name="Goeker M."/>
        </authorList>
    </citation>
    <scope>NUCLEOTIDE SEQUENCE [LARGE SCALE GENOMIC DNA]</scope>
    <source>
        <strain evidence="4 5">DSM 103733</strain>
    </source>
</reference>
<dbReference type="Gene3D" id="3.40.50.2300">
    <property type="match status" value="1"/>
</dbReference>
<proteinExistence type="predicted"/>
<dbReference type="GO" id="GO:0000160">
    <property type="term" value="P:phosphorelay signal transduction system"/>
    <property type="evidence" value="ECO:0007669"/>
    <property type="project" value="InterPro"/>
</dbReference>
<dbReference type="GO" id="GO:0003677">
    <property type="term" value="F:DNA binding"/>
    <property type="evidence" value="ECO:0007669"/>
    <property type="project" value="UniProtKB-KW"/>
</dbReference>
<organism evidence="4 5">
    <name type="scientific">Silvibacterium bohemicum</name>
    <dbReference type="NCBI Taxonomy" id="1577686"/>
    <lineage>
        <taxon>Bacteria</taxon>
        <taxon>Pseudomonadati</taxon>
        <taxon>Acidobacteriota</taxon>
        <taxon>Terriglobia</taxon>
        <taxon>Terriglobales</taxon>
        <taxon>Acidobacteriaceae</taxon>
        <taxon>Silvibacterium</taxon>
    </lineage>
</organism>